<evidence type="ECO:0000256" key="3">
    <source>
        <dbReference type="ARBA" id="ARBA00023163"/>
    </source>
</evidence>
<evidence type="ECO:0000313" key="7">
    <source>
        <dbReference type="Proteomes" id="UP000641646"/>
    </source>
</evidence>
<dbReference type="InterPro" id="IPR023772">
    <property type="entry name" value="DNA-bd_HTH_TetR-type_CS"/>
</dbReference>
<dbReference type="Proteomes" id="UP000641646">
    <property type="component" value="Unassembled WGS sequence"/>
</dbReference>
<sequence length="283" mass="32418">MKKSDADNSERPQSADKVEAILKGAIQEFLTHGYAATTMDKVTAAAGVSKATVYSYFQDKESLFAALVEQLTQKNYQDFNPQDPRFWEGEPAEVLRKLAVNLLKKVECKHEFRDLVRLIIGESGRFPVLAQIFVRNVDQKLFHHLVEYLKSCQELQLPDPEAAGRVFIGTLVHYVIIQHMLQAHNIMPMESDRLIDTLIYLLTINQKDKLADKYAGTRHKSLRRKRSADGKFEPDYQSEPKRLRSIRLTDTAWEQLAAIAEKNQITRSEAIEIFARNGEIELD</sequence>
<proteinExistence type="predicted"/>
<dbReference type="GO" id="GO:0003700">
    <property type="term" value="F:DNA-binding transcription factor activity"/>
    <property type="evidence" value="ECO:0007669"/>
    <property type="project" value="TreeGrafter"/>
</dbReference>
<dbReference type="GO" id="GO:0045892">
    <property type="term" value="P:negative regulation of DNA-templated transcription"/>
    <property type="evidence" value="ECO:0007669"/>
    <property type="project" value="UniProtKB-ARBA"/>
</dbReference>
<keyword evidence="2 4" id="KW-0238">DNA-binding</keyword>
<dbReference type="RefSeq" id="WP_190465256.1">
    <property type="nucleotide sequence ID" value="NZ_JACJPW010000036.1"/>
</dbReference>
<reference evidence="6" key="2">
    <citation type="submission" date="2020-08" db="EMBL/GenBank/DDBJ databases">
        <authorList>
            <person name="Chen M."/>
            <person name="Teng W."/>
            <person name="Zhao L."/>
            <person name="Hu C."/>
            <person name="Zhou Y."/>
            <person name="Han B."/>
            <person name="Song L."/>
            <person name="Shu W."/>
        </authorList>
    </citation>
    <scope>NUCLEOTIDE SEQUENCE</scope>
    <source>
        <strain evidence="6">FACHB-1375</strain>
    </source>
</reference>
<dbReference type="SUPFAM" id="SSF46689">
    <property type="entry name" value="Homeodomain-like"/>
    <property type="match status" value="1"/>
</dbReference>
<dbReference type="EMBL" id="JACJPW010000036">
    <property type="protein sequence ID" value="MBD2182447.1"/>
    <property type="molecule type" value="Genomic_DNA"/>
</dbReference>
<dbReference type="GO" id="GO:0000976">
    <property type="term" value="F:transcription cis-regulatory region binding"/>
    <property type="evidence" value="ECO:0007669"/>
    <property type="project" value="TreeGrafter"/>
</dbReference>
<dbReference type="InterPro" id="IPR009057">
    <property type="entry name" value="Homeodomain-like_sf"/>
</dbReference>
<name>A0A926VEV8_9CYAN</name>
<keyword evidence="3" id="KW-0804">Transcription</keyword>
<dbReference type="InterPro" id="IPR001647">
    <property type="entry name" value="HTH_TetR"/>
</dbReference>
<dbReference type="PROSITE" id="PS50977">
    <property type="entry name" value="HTH_TETR_2"/>
    <property type="match status" value="1"/>
</dbReference>
<dbReference type="InterPro" id="IPR050109">
    <property type="entry name" value="HTH-type_TetR-like_transc_reg"/>
</dbReference>
<dbReference type="PANTHER" id="PTHR30055:SF226">
    <property type="entry name" value="HTH-TYPE TRANSCRIPTIONAL REGULATOR PKSA"/>
    <property type="match status" value="1"/>
</dbReference>
<evidence type="ECO:0000256" key="1">
    <source>
        <dbReference type="ARBA" id="ARBA00023015"/>
    </source>
</evidence>
<evidence type="ECO:0000259" key="5">
    <source>
        <dbReference type="PROSITE" id="PS50977"/>
    </source>
</evidence>
<dbReference type="PRINTS" id="PR00455">
    <property type="entry name" value="HTHTETR"/>
</dbReference>
<dbReference type="Pfam" id="PF00440">
    <property type="entry name" value="TetR_N"/>
    <property type="match status" value="1"/>
</dbReference>
<gene>
    <name evidence="6" type="ORF">H6G03_15305</name>
</gene>
<dbReference type="FunFam" id="1.10.10.60:FF:000141">
    <property type="entry name" value="TetR family transcriptional regulator"/>
    <property type="match status" value="1"/>
</dbReference>
<keyword evidence="1" id="KW-0805">Transcription regulation</keyword>
<protein>
    <submittedName>
        <fullName evidence="6">TetR family transcriptional regulator</fullName>
    </submittedName>
</protein>
<feature type="domain" description="HTH tetR-type" evidence="5">
    <location>
        <begin position="15"/>
        <end position="75"/>
    </location>
</feature>
<evidence type="ECO:0000256" key="4">
    <source>
        <dbReference type="PROSITE-ProRule" id="PRU00335"/>
    </source>
</evidence>
<dbReference type="Pfam" id="PF14246">
    <property type="entry name" value="TetR_C_7"/>
    <property type="match status" value="1"/>
</dbReference>
<dbReference type="PANTHER" id="PTHR30055">
    <property type="entry name" value="HTH-TYPE TRANSCRIPTIONAL REGULATOR RUTR"/>
    <property type="match status" value="1"/>
</dbReference>
<evidence type="ECO:0000256" key="2">
    <source>
        <dbReference type="ARBA" id="ARBA00023125"/>
    </source>
</evidence>
<organism evidence="6 7">
    <name type="scientific">Aerosakkonema funiforme FACHB-1375</name>
    <dbReference type="NCBI Taxonomy" id="2949571"/>
    <lineage>
        <taxon>Bacteria</taxon>
        <taxon>Bacillati</taxon>
        <taxon>Cyanobacteriota</taxon>
        <taxon>Cyanophyceae</taxon>
        <taxon>Oscillatoriophycideae</taxon>
        <taxon>Aerosakkonematales</taxon>
        <taxon>Aerosakkonemataceae</taxon>
        <taxon>Aerosakkonema</taxon>
    </lineage>
</organism>
<reference evidence="6" key="1">
    <citation type="journal article" date="2015" name="ISME J.">
        <title>Draft Genome Sequence of Streptomyces incarnatus NRRL8089, which Produces the Nucleoside Antibiotic Sinefungin.</title>
        <authorList>
            <person name="Oshima K."/>
            <person name="Hattori M."/>
            <person name="Shimizu H."/>
            <person name="Fukuda K."/>
            <person name="Nemoto M."/>
            <person name="Inagaki K."/>
            <person name="Tamura T."/>
        </authorList>
    </citation>
    <scope>NUCLEOTIDE SEQUENCE</scope>
    <source>
        <strain evidence="6">FACHB-1375</strain>
    </source>
</reference>
<accession>A0A926VEV8</accession>
<evidence type="ECO:0000313" key="6">
    <source>
        <dbReference type="EMBL" id="MBD2182447.1"/>
    </source>
</evidence>
<dbReference type="AlphaFoldDB" id="A0A926VEV8"/>
<comment type="caution">
    <text evidence="6">The sequence shown here is derived from an EMBL/GenBank/DDBJ whole genome shotgun (WGS) entry which is preliminary data.</text>
</comment>
<keyword evidence="7" id="KW-1185">Reference proteome</keyword>
<dbReference type="PROSITE" id="PS01081">
    <property type="entry name" value="HTH_TETR_1"/>
    <property type="match status" value="1"/>
</dbReference>
<dbReference type="Gene3D" id="1.10.357.10">
    <property type="entry name" value="Tetracycline Repressor, domain 2"/>
    <property type="match status" value="1"/>
</dbReference>
<feature type="DNA-binding region" description="H-T-H motif" evidence="4">
    <location>
        <begin position="38"/>
        <end position="57"/>
    </location>
</feature>
<dbReference type="InterPro" id="IPR039536">
    <property type="entry name" value="TetR_C_Proteobacteria"/>
</dbReference>